<sequence length="401" mass="44095">MYLTGEEQQMLDGKFGEGVSIAMKVLVAVGEAFGAERMVEITRSHVALSNQEADLWFVEKLVKAGATCRVSPTVNPGFNLEYFQQVKAVDRDDEEIIKRTRAAYKTIGATLTYNCTPYLEKNIPRFGEITAFSESSATPYINSVYGARTNREAAQSALCASVAGRVPLYGLLLDENRRGQVLVEVQAKMESDFDYNMLGYCAPKKIGFGVPVFTGLPIKTSPEALMNLGAQLNTAGAVSLYHIVGVTPEAPTIEAAFHGEDPEKRVVITEEDIKQVRDVISAEAGKIDFALFGCPHLTINQVAKIARMLEGKKLAVELWVCTSSLTKELAKRMGYLGIINRAGGHIVEDTCIDQPCWQFLYGKKGVTDSPKCAYYTERRNMDFVIRSISECIEAAIKGEVK</sequence>
<evidence type="ECO:0000256" key="2">
    <source>
        <dbReference type="ARBA" id="ARBA00023239"/>
    </source>
</evidence>
<dbReference type="STRING" id="341036.SAMN05660649_05073"/>
<evidence type="ECO:0000313" key="4">
    <source>
        <dbReference type="EMBL" id="SFH40057.1"/>
    </source>
</evidence>
<accession>A0A1I2ZQC5</accession>
<dbReference type="OrthoDB" id="1550274at2"/>
<dbReference type="Proteomes" id="UP000199337">
    <property type="component" value="Unassembled WGS sequence"/>
</dbReference>
<keyword evidence="2" id="KW-0456">Lyase</keyword>
<evidence type="ECO:0000313" key="5">
    <source>
        <dbReference type="Proteomes" id="UP000199337"/>
    </source>
</evidence>
<keyword evidence="1" id="KW-0408">Iron</keyword>
<dbReference type="AlphaFoldDB" id="A0A1I2ZQC5"/>
<dbReference type="PANTHER" id="PTHR36577:SF3">
    <property type="entry name" value="DUF521 DOMAIN PROTEIN (AFU_ORTHOLOGUE AFUA_6G00490)"/>
    <property type="match status" value="1"/>
</dbReference>
<proteinExistence type="predicted"/>
<dbReference type="Pfam" id="PF04412">
    <property type="entry name" value="AcnX"/>
    <property type="match status" value="1"/>
</dbReference>
<reference evidence="5" key="1">
    <citation type="submission" date="2016-10" db="EMBL/GenBank/DDBJ databases">
        <authorList>
            <person name="Varghese N."/>
            <person name="Submissions S."/>
        </authorList>
    </citation>
    <scope>NUCLEOTIDE SEQUENCE [LARGE SCALE GENOMIC DNA]</scope>
    <source>
        <strain evidence="5">DSM 17038</strain>
    </source>
</reference>
<dbReference type="GO" id="GO:0016829">
    <property type="term" value="F:lyase activity"/>
    <property type="evidence" value="ECO:0007669"/>
    <property type="project" value="UniProtKB-KW"/>
</dbReference>
<organism evidence="4 5">
    <name type="scientific">Desulfotruncus arcticus DSM 17038</name>
    <dbReference type="NCBI Taxonomy" id="1121424"/>
    <lineage>
        <taxon>Bacteria</taxon>
        <taxon>Bacillati</taxon>
        <taxon>Bacillota</taxon>
        <taxon>Clostridia</taxon>
        <taxon>Eubacteriales</taxon>
        <taxon>Desulfallaceae</taxon>
        <taxon>Desulfotruncus</taxon>
    </lineage>
</organism>
<evidence type="ECO:0000256" key="1">
    <source>
        <dbReference type="ARBA" id="ARBA00023004"/>
    </source>
</evidence>
<keyword evidence="5" id="KW-1185">Reference proteome</keyword>
<gene>
    <name evidence="4" type="ORF">SAMN05660649_05073</name>
</gene>
<dbReference type="PANTHER" id="PTHR36577">
    <property type="entry name" value="DUF521 DOMAIN PROTEIN (AFU_ORTHOLOGUE AFUA_6G00490)"/>
    <property type="match status" value="1"/>
</dbReference>
<evidence type="ECO:0000259" key="3">
    <source>
        <dbReference type="Pfam" id="PF04412"/>
    </source>
</evidence>
<dbReference type="RefSeq" id="WP_092476119.1">
    <property type="nucleotide sequence ID" value="NZ_FOOX01000035.1"/>
</dbReference>
<name>A0A1I2ZQC5_9FIRM</name>
<feature type="domain" description="Phosphomevalonate dehydratase large subunit-like" evidence="3">
    <location>
        <begin position="1"/>
        <end position="393"/>
    </location>
</feature>
<dbReference type="EMBL" id="FOOX01000035">
    <property type="protein sequence ID" value="SFH40057.1"/>
    <property type="molecule type" value="Genomic_DNA"/>
</dbReference>
<dbReference type="InterPro" id="IPR007506">
    <property type="entry name" value="PMDh-L-like_dom"/>
</dbReference>
<protein>
    <submittedName>
        <fullName evidence="4">Predicted aconitase subunit 1</fullName>
    </submittedName>
</protein>